<feature type="compositionally biased region" description="Low complexity" evidence="10">
    <location>
        <begin position="345"/>
        <end position="359"/>
    </location>
</feature>
<feature type="region of interest" description="Disordered" evidence="10">
    <location>
        <begin position="1028"/>
        <end position="1047"/>
    </location>
</feature>
<dbReference type="Gene3D" id="3.40.50.300">
    <property type="entry name" value="P-loop containing nucleotide triphosphate hydrolases"/>
    <property type="match status" value="2"/>
</dbReference>
<comment type="caution">
    <text evidence="9">Lacks conserved residue(s) required for the propagation of feature annotation.</text>
</comment>
<dbReference type="Pfam" id="PF00580">
    <property type="entry name" value="UvrD-helicase"/>
    <property type="match status" value="1"/>
</dbReference>
<dbReference type="GO" id="GO:0003677">
    <property type="term" value="F:DNA binding"/>
    <property type="evidence" value="ECO:0007669"/>
    <property type="project" value="InterPro"/>
</dbReference>
<feature type="region of interest" description="Disordered" evidence="10">
    <location>
        <begin position="877"/>
        <end position="896"/>
    </location>
</feature>
<evidence type="ECO:0000256" key="2">
    <source>
        <dbReference type="ARBA" id="ARBA00022801"/>
    </source>
</evidence>
<dbReference type="GO" id="GO:0005634">
    <property type="term" value="C:nucleus"/>
    <property type="evidence" value="ECO:0007669"/>
    <property type="project" value="TreeGrafter"/>
</dbReference>
<reference evidence="13" key="1">
    <citation type="journal article" date="2006" name="PLoS Biol.">
        <title>Macronuclear genome sequence of the ciliate Tetrahymena thermophila, a model eukaryote.</title>
        <authorList>
            <person name="Eisen J.A."/>
            <person name="Coyne R.S."/>
            <person name="Wu M."/>
            <person name="Wu D."/>
            <person name="Thiagarajan M."/>
            <person name="Wortman J.R."/>
            <person name="Badger J.H."/>
            <person name="Ren Q."/>
            <person name="Amedeo P."/>
            <person name="Jones K.M."/>
            <person name="Tallon L.J."/>
            <person name="Delcher A.L."/>
            <person name="Salzberg S.L."/>
            <person name="Silva J.C."/>
            <person name="Haas B.J."/>
            <person name="Majoros W.H."/>
            <person name="Farzad M."/>
            <person name="Carlton J.M."/>
            <person name="Smith R.K. Jr."/>
            <person name="Garg J."/>
            <person name="Pearlman R.E."/>
            <person name="Karrer K.M."/>
            <person name="Sun L."/>
            <person name="Manning G."/>
            <person name="Elde N.C."/>
            <person name="Turkewitz A.P."/>
            <person name="Asai D.J."/>
            <person name="Wilkes D.E."/>
            <person name="Wang Y."/>
            <person name="Cai H."/>
            <person name="Collins K."/>
            <person name="Stewart B.A."/>
            <person name="Lee S.R."/>
            <person name="Wilamowska K."/>
            <person name="Weinberg Z."/>
            <person name="Ruzzo W.L."/>
            <person name="Wloga D."/>
            <person name="Gaertig J."/>
            <person name="Frankel J."/>
            <person name="Tsao C.-C."/>
            <person name="Gorovsky M.A."/>
            <person name="Keeling P.J."/>
            <person name="Waller R.F."/>
            <person name="Patron N.J."/>
            <person name="Cherry J.M."/>
            <person name="Stover N.A."/>
            <person name="Krieger C.J."/>
            <person name="del Toro C."/>
            <person name="Ryder H.F."/>
            <person name="Williamson S.C."/>
            <person name="Barbeau R.A."/>
            <person name="Hamilton E.P."/>
            <person name="Orias E."/>
        </authorList>
    </citation>
    <scope>NUCLEOTIDE SEQUENCE [LARGE SCALE GENOMIC DNA]</scope>
    <source>
        <strain evidence="13">SB210</strain>
    </source>
</reference>
<feature type="compositionally biased region" description="Polar residues" evidence="10">
    <location>
        <begin position="960"/>
        <end position="973"/>
    </location>
</feature>
<evidence type="ECO:0000256" key="3">
    <source>
        <dbReference type="ARBA" id="ARBA00022806"/>
    </source>
</evidence>
<dbReference type="EMBL" id="GG662725">
    <property type="protein sequence ID" value="EAR93402.1"/>
    <property type="molecule type" value="Genomic_DNA"/>
</dbReference>
<dbReference type="eggNOG" id="KOG2108">
    <property type="taxonomic scope" value="Eukaryota"/>
</dbReference>
<dbReference type="InterPro" id="IPR000212">
    <property type="entry name" value="DNA_helicase_UvrD/REP"/>
</dbReference>
<protein>
    <recommendedName>
        <fullName evidence="7">DNA 3'-5' helicase</fullName>
        <ecNumber evidence="7">5.6.2.4</ecNumber>
    </recommendedName>
</protein>
<dbReference type="InterPro" id="IPR014017">
    <property type="entry name" value="DNA_helicase_UvrD-like_C"/>
</dbReference>
<evidence type="ECO:0000256" key="7">
    <source>
        <dbReference type="ARBA" id="ARBA00034808"/>
    </source>
</evidence>
<comment type="catalytic activity">
    <reaction evidence="8">
        <text>ATP + H2O = ADP + phosphate + H(+)</text>
        <dbReference type="Rhea" id="RHEA:13065"/>
        <dbReference type="ChEBI" id="CHEBI:15377"/>
        <dbReference type="ChEBI" id="CHEBI:15378"/>
        <dbReference type="ChEBI" id="CHEBI:30616"/>
        <dbReference type="ChEBI" id="CHEBI:43474"/>
        <dbReference type="ChEBI" id="CHEBI:456216"/>
        <dbReference type="EC" id="5.6.2.4"/>
    </reaction>
</comment>
<keyword evidence="1 9" id="KW-0547">Nucleotide-binding</keyword>
<evidence type="ECO:0000256" key="8">
    <source>
        <dbReference type="ARBA" id="ARBA00048988"/>
    </source>
</evidence>
<dbReference type="PANTHER" id="PTHR11070:SF30">
    <property type="entry name" value="F-BOX DNA HELICASE 1"/>
    <property type="match status" value="1"/>
</dbReference>
<evidence type="ECO:0000313" key="12">
    <source>
        <dbReference type="EMBL" id="EAR93402.1"/>
    </source>
</evidence>
<feature type="region of interest" description="Disordered" evidence="10">
    <location>
        <begin position="341"/>
        <end position="363"/>
    </location>
</feature>
<dbReference type="HOGENOM" id="CLU_284349_0_0_1"/>
<dbReference type="RefSeq" id="XP_001013647.1">
    <property type="nucleotide sequence ID" value="XM_001013647.1"/>
</dbReference>
<dbReference type="OrthoDB" id="313343at2759"/>
<dbReference type="Proteomes" id="UP000009168">
    <property type="component" value="Unassembled WGS sequence"/>
</dbReference>
<dbReference type="KEGG" id="tet:TTHERM_00829440"/>
<dbReference type="GO" id="GO:0005524">
    <property type="term" value="F:ATP binding"/>
    <property type="evidence" value="ECO:0007669"/>
    <property type="project" value="UniProtKB-UniRule"/>
</dbReference>
<dbReference type="GeneID" id="7830155"/>
<keyword evidence="5" id="KW-0413">Isomerase</keyword>
<dbReference type="EC" id="5.6.2.4" evidence="7"/>
<dbReference type="SUPFAM" id="SSF52540">
    <property type="entry name" value="P-loop containing nucleoside triphosphate hydrolases"/>
    <property type="match status" value="1"/>
</dbReference>
<feature type="region of interest" description="Disordered" evidence="10">
    <location>
        <begin position="960"/>
        <end position="987"/>
    </location>
</feature>
<dbReference type="CDD" id="cd17932">
    <property type="entry name" value="DEXQc_UvrD"/>
    <property type="match status" value="1"/>
</dbReference>
<evidence type="ECO:0000259" key="11">
    <source>
        <dbReference type="PROSITE" id="PS51198"/>
    </source>
</evidence>
<dbReference type="PROSITE" id="PS51198">
    <property type="entry name" value="UVRD_HELICASE_ATP_BIND"/>
    <property type="match status" value="1"/>
</dbReference>
<feature type="domain" description="UvrD-like helicase ATP-binding" evidence="11">
    <location>
        <begin position="1"/>
        <end position="231"/>
    </location>
</feature>
<keyword evidence="4 9" id="KW-0067">ATP-binding</keyword>
<dbReference type="Pfam" id="PF13361">
    <property type="entry name" value="UvrD_C"/>
    <property type="match status" value="2"/>
</dbReference>
<evidence type="ECO:0000256" key="10">
    <source>
        <dbReference type="SAM" id="MobiDB-lite"/>
    </source>
</evidence>
<dbReference type="InParanoid" id="Q23A78"/>
<dbReference type="InterPro" id="IPR014016">
    <property type="entry name" value="UvrD-like_ATP-bd"/>
</dbReference>
<comment type="catalytic activity">
    <reaction evidence="6">
        <text>Couples ATP hydrolysis with the unwinding of duplex DNA by translocating in the 3'-5' direction.</text>
        <dbReference type="EC" id="5.6.2.4"/>
    </reaction>
</comment>
<dbReference type="InterPro" id="IPR027417">
    <property type="entry name" value="P-loop_NTPase"/>
</dbReference>
<dbReference type="GO" id="GO:0016787">
    <property type="term" value="F:hydrolase activity"/>
    <property type="evidence" value="ECO:0007669"/>
    <property type="project" value="UniProtKB-UniRule"/>
</dbReference>
<dbReference type="PANTHER" id="PTHR11070">
    <property type="entry name" value="UVRD / RECB / PCRA DNA HELICASE FAMILY MEMBER"/>
    <property type="match status" value="1"/>
</dbReference>
<evidence type="ECO:0000256" key="5">
    <source>
        <dbReference type="ARBA" id="ARBA00023235"/>
    </source>
</evidence>
<evidence type="ECO:0000313" key="13">
    <source>
        <dbReference type="Proteomes" id="UP000009168"/>
    </source>
</evidence>
<proteinExistence type="predicted"/>
<evidence type="ECO:0000256" key="4">
    <source>
        <dbReference type="ARBA" id="ARBA00022840"/>
    </source>
</evidence>
<dbReference type="AlphaFoldDB" id="Q23A78"/>
<name>Q23A78_TETTS</name>
<evidence type="ECO:0000256" key="1">
    <source>
        <dbReference type="ARBA" id="ARBA00022741"/>
    </source>
</evidence>
<dbReference type="GO" id="GO:0043138">
    <property type="term" value="F:3'-5' DNA helicase activity"/>
    <property type="evidence" value="ECO:0007669"/>
    <property type="project" value="UniProtKB-EC"/>
</dbReference>
<evidence type="ECO:0000256" key="6">
    <source>
        <dbReference type="ARBA" id="ARBA00034617"/>
    </source>
</evidence>
<accession>Q23A78</accession>
<dbReference type="STRING" id="312017.Q23A78"/>
<dbReference type="GO" id="GO:0000725">
    <property type="term" value="P:recombinational repair"/>
    <property type="evidence" value="ECO:0007669"/>
    <property type="project" value="TreeGrafter"/>
</dbReference>
<dbReference type="OMA" id="DENMENY"/>
<sequence length="1093" mass="126388">MQQGQITNFFKSSSKRKLDFKLKNGAEIKPNEEQEKIIYEDKKNHMQIKACAGSGKTTTILCRVKYLIEKENVNPNKILITAFNVDAAKNVKQKLNQLVSEKVEKLITVNNIDKLSKQWVTQSKQFDVDQLYVKEYTTKVVQLMKKDKAFRNKIVSQFDYIFFDEFQDINPDEYEMLKIFASENTVITFIGDDAQNIYGFREAKLHNSTQAVDSDFPDIKKYYLTCNYRSTEYIVQFANSVLESAKSDYGYKMQMTSFPPNNQGNNQPPEFTKYVSINEQNESIISHILELVESGFTFDQIAVLSRTNKPLQFLEESLEIYNNQKGKTSVGKEGVIKIDGDSQASLNSGKSSQGKSQKNSLKKEETFDGRIPYVAHISDNKEKNIKLKFKNSSSEQKVTLTTIHKSKGLEWDVVFLIGLNDDYFPGTNKEKEEEEERRIFYVAVTRAKKKLLMSFVWSKNNQNMTRFVAQIKSNLYMGYTQPWISEQQKCNEKMRTIDKIKSKTVILTDIIEFLNKDHYEQLRNQGFLDLKKEIIQIHFKCKLGQYIIDNNLVPEFAQFFKSYLIRSIGEEYNAMLTGKETSSVNSKSKGNKYDKGDDYENDQMAMAFNNKYCQGVLFSETSFSNLEHNSVNNLIYSIDQNLLSSYYIQDTKKREEIFKSLIQFKDKNQKSDDILKSIFNVSMCYSIFNQRKRLLHKDDAFKHFEMNKNILKNSKKAFIPEVLKKTPKGSDVPQVNQTIYDETYQIKADYDIITEDTIFEIRFQQQQLVKPEDIIELQAKAQILQSAWKINKIKYITIYYPLQGELITMDIQNKQLEGVMKVLYNARQDKQEACSVASKSVPSSNQESQLNLSQSNIKLPMQNQILKLSHDYFNKSESDDSFHSQKNPLSKKKDPKSLFEKYGQEEDLYENHFGDEYYDNYDCLPITKAQYKEITSKMSLKIGSQSQNSQFSQENAYFKNNINGSQNFNNRSKSLNESDESQKTNNSSSNYANFGFVKASDIASIKSSLQAKKSVTAQQKCIQKLSIPVSSSSQSQEKPAFNNPTTSFLREDQTKFTYASSFHKSLDQTTKFASVSSFHKPLIKKNQNTQNKN</sequence>
<keyword evidence="3 9" id="KW-0347">Helicase</keyword>
<evidence type="ECO:0000256" key="9">
    <source>
        <dbReference type="PROSITE-ProRule" id="PRU00560"/>
    </source>
</evidence>
<keyword evidence="13" id="KW-1185">Reference proteome</keyword>
<gene>
    <name evidence="12" type="ORF">TTHERM_00829440</name>
</gene>
<organism evidence="12 13">
    <name type="scientific">Tetrahymena thermophila (strain SB210)</name>
    <dbReference type="NCBI Taxonomy" id="312017"/>
    <lineage>
        <taxon>Eukaryota</taxon>
        <taxon>Sar</taxon>
        <taxon>Alveolata</taxon>
        <taxon>Ciliophora</taxon>
        <taxon>Intramacronucleata</taxon>
        <taxon>Oligohymenophorea</taxon>
        <taxon>Hymenostomatida</taxon>
        <taxon>Tetrahymenina</taxon>
        <taxon>Tetrahymenidae</taxon>
        <taxon>Tetrahymena</taxon>
    </lineage>
</organism>
<keyword evidence="2 9" id="KW-0378">Hydrolase</keyword>